<evidence type="ECO:0000313" key="1">
    <source>
        <dbReference type="EMBL" id="QXI40955.1"/>
    </source>
</evidence>
<reference evidence="1 2" key="1">
    <citation type="journal article" date="2020" name="Microorganisms">
        <title>Reliable Identification of Environmental Pseudomonas Isolates Using the rpoD Gene.</title>
        <authorList>
            <consortium name="The Broad Institute Genome Sequencing Platform"/>
            <person name="Girard L."/>
            <person name="Lood C."/>
            <person name="Rokni-Zadeh H."/>
            <person name="van Noort V."/>
            <person name="Lavigne R."/>
            <person name="De Mot R."/>
        </authorList>
    </citation>
    <scope>NUCLEOTIDE SEQUENCE [LARGE SCALE GENOMIC DNA]</scope>
    <source>
        <strain evidence="1 2">RW9S1A</strain>
    </source>
</reference>
<evidence type="ECO:0000313" key="2">
    <source>
        <dbReference type="Proteomes" id="UP000633418"/>
    </source>
</evidence>
<proteinExistence type="predicted"/>
<dbReference type="InterPro" id="IPR036866">
    <property type="entry name" value="RibonucZ/Hydroxyglut_hydro"/>
</dbReference>
<sequence>MLAPSFSNPATLFEGVPPLWVKADKQRINTYMRRAPADDVTLLLVGHGHYDHLLDVPWVMHWYARNAEVYGSDTVVHMLRAFKDPRQVGQHNWLDPARVRSARGYMATVPGCAGRKPPARPGYWITSKGGHIRVMPIESMHASHLLGHTFAQGDYHADLRTPPSSVFGWKQGQSMAWLIDLLNEDGKPAYRIQYQDSAASSPCGILPTPPDATPVDVLVLGVGSWRHARLYPQRVLAATQPRMVLLGHWENFLGNDPDAPEPMKGQEVAEMQATVEDLARQQTPPATVYLPSPFTRIALPAPLTLPADR</sequence>
<dbReference type="Gene3D" id="3.60.15.10">
    <property type="entry name" value="Ribonuclease Z/Hydroxyacylglutathione hydrolase-like"/>
    <property type="match status" value="1"/>
</dbReference>
<accession>A0A9E6Q2B7</accession>
<name>A0A9E6Q2B7_9PSED</name>
<dbReference type="KEGG" id="pxn:HU772_013865"/>
<dbReference type="Proteomes" id="UP000633418">
    <property type="component" value="Chromosome"/>
</dbReference>
<dbReference type="AlphaFoldDB" id="A0A9E6Q2B7"/>
<gene>
    <name evidence="1" type="ORF">HU772_013865</name>
</gene>
<protein>
    <submittedName>
        <fullName evidence="1">MBL fold metallo-hydrolase</fullName>
    </submittedName>
</protein>
<dbReference type="SUPFAM" id="SSF56281">
    <property type="entry name" value="Metallo-hydrolase/oxidoreductase"/>
    <property type="match status" value="1"/>
</dbReference>
<organism evidence="1 2">
    <name type="scientific">Pseudomonas xantholysinigenes</name>
    <dbReference type="NCBI Taxonomy" id="2745490"/>
    <lineage>
        <taxon>Bacteria</taxon>
        <taxon>Pseudomonadati</taxon>
        <taxon>Pseudomonadota</taxon>
        <taxon>Gammaproteobacteria</taxon>
        <taxon>Pseudomonadales</taxon>
        <taxon>Pseudomonadaceae</taxon>
        <taxon>Pseudomonas</taxon>
    </lineage>
</organism>
<reference evidence="1 2" key="2">
    <citation type="journal article" date="2021" name="Microorganisms">
        <title>The Ever-Expanding Pseudomonas Genus: Description of 43 New Species and Partition of the Pseudomonas putida Group.</title>
        <authorList>
            <person name="Girard L."/>
            <person name="Lood C."/>
            <person name="Hofte M."/>
            <person name="Vandamme P."/>
            <person name="Rokni-Zadeh H."/>
            <person name="van Noort V."/>
            <person name="Lavigne R."/>
            <person name="De Mot R."/>
        </authorList>
    </citation>
    <scope>NUCLEOTIDE SEQUENCE [LARGE SCALE GENOMIC DNA]</scope>
    <source>
        <strain evidence="1 2">RW9S1A</strain>
    </source>
</reference>
<keyword evidence="2" id="KW-1185">Reference proteome</keyword>
<dbReference type="EMBL" id="CP077095">
    <property type="protein sequence ID" value="QXI40955.1"/>
    <property type="molecule type" value="Genomic_DNA"/>
</dbReference>